<accession>A0A9X2WLP6</accession>
<feature type="signal peptide" evidence="7">
    <location>
        <begin position="1"/>
        <end position="23"/>
    </location>
</feature>
<feature type="transmembrane region" description="Helical" evidence="6">
    <location>
        <begin position="47"/>
        <end position="64"/>
    </location>
</feature>
<feature type="chain" id="PRO_5040913064" evidence="7">
    <location>
        <begin position="24"/>
        <end position="129"/>
    </location>
</feature>
<name>A0A9X2WLP6_9GAMM</name>
<comment type="subcellular location">
    <subcellularLocation>
        <location evidence="1">Membrane</location>
        <topology evidence="1">Multi-pass membrane protein</topology>
    </subcellularLocation>
</comment>
<dbReference type="EMBL" id="JAMTCD010000007">
    <property type="protein sequence ID" value="MCT7941580.1"/>
    <property type="molecule type" value="Genomic_DNA"/>
</dbReference>
<sequence>MKHRLLSVAAMSGFIAVALGAFAAHGLKKVTSPELISIFNLAVEYQFYHTFALIALAFAANWLCPKLINWAAIFFITGMVLFSGSLYLYALIGQKWLGPITPIGGVCLLIGWAIFATAAWRKPVSKDQI</sequence>
<dbReference type="GO" id="GO:0005886">
    <property type="term" value="C:plasma membrane"/>
    <property type="evidence" value="ECO:0007669"/>
    <property type="project" value="TreeGrafter"/>
</dbReference>
<evidence type="ECO:0000313" key="8">
    <source>
        <dbReference type="EMBL" id="MCT7941580.1"/>
    </source>
</evidence>
<reference evidence="8" key="1">
    <citation type="journal article" date="2023" name="Int. J. Syst. Evol. Microbiol.">
        <title>&lt;i&gt;Shewanella septentrionalis&lt;/i&gt; sp. nov. and &lt;i&gt;Shewanella holmiensis&lt;/i&gt; sp. nov., isolated from Baltic Sea water and sediments.</title>
        <authorList>
            <person name="Martin-Rodriguez A.J."/>
            <person name="Thorell K."/>
            <person name="Joffre E."/>
            <person name="Jensie-Markopoulos S."/>
            <person name="Moore E.R.B."/>
            <person name="Sjoling A."/>
        </authorList>
    </citation>
    <scope>NUCLEOTIDE SEQUENCE</scope>
    <source>
        <strain evidence="8">SP1S2-7</strain>
    </source>
</reference>
<dbReference type="AlphaFoldDB" id="A0A9X2WLP6"/>
<keyword evidence="7" id="KW-0732">Signal</keyword>
<dbReference type="Pfam" id="PF04241">
    <property type="entry name" value="DUF423"/>
    <property type="match status" value="1"/>
</dbReference>
<keyword evidence="5 6" id="KW-0472">Membrane</keyword>
<feature type="transmembrane region" description="Helical" evidence="6">
    <location>
        <begin position="71"/>
        <end position="90"/>
    </location>
</feature>
<evidence type="ECO:0000256" key="1">
    <source>
        <dbReference type="ARBA" id="ARBA00004141"/>
    </source>
</evidence>
<comment type="similarity">
    <text evidence="2">Belongs to the UPF0382 family.</text>
</comment>
<evidence type="ECO:0000256" key="7">
    <source>
        <dbReference type="SAM" id="SignalP"/>
    </source>
</evidence>
<keyword evidence="3 6" id="KW-0812">Transmembrane</keyword>
<proteinExistence type="inferred from homology"/>
<gene>
    <name evidence="8" type="ORF">NE535_07185</name>
</gene>
<evidence type="ECO:0000256" key="5">
    <source>
        <dbReference type="ARBA" id="ARBA00023136"/>
    </source>
</evidence>
<dbReference type="Proteomes" id="UP001155546">
    <property type="component" value="Unassembled WGS sequence"/>
</dbReference>
<organism evidence="8 9">
    <name type="scientific">Shewanella holmiensis</name>
    <dbReference type="NCBI Taxonomy" id="2952222"/>
    <lineage>
        <taxon>Bacteria</taxon>
        <taxon>Pseudomonadati</taxon>
        <taxon>Pseudomonadota</taxon>
        <taxon>Gammaproteobacteria</taxon>
        <taxon>Alteromonadales</taxon>
        <taxon>Shewanellaceae</taxon>
        <taxon>Shewanella</taxon>
    </lineage>
</organism>
<feature type="transmembrane region" description="Helical" evidence="6">
    <location>
        <begin position="96"/>
        <end position="120"/>
    </location>
</feature>
<protein>
    <submittedName>
        <fullName evidence="8">DUF423 domain-containing protein</fullName>
    </submittedName>
</protein>
<evidence type="ECO:0000313" key="9">
    <source>
        <dbReference type="Proteomes" id="UP001155546"/>
    </source>
</evidence>
<keyword evidence="4 6" id="KW-1133">Transmembrane helix</keyword>
<dbReference type="RefSeq" id="WP_261297975.1">
    <property type="nucleotide sequence ID" value="NZ_JAMTCD010000007.1"/>
</dbReference>
<evidence type="ECO:0000256" key="2">
    <source>
        <dbReference type="ARBA" id="ARBA00009694"/>
    </source>
</evidence>
<dbReference type="InterPro" id="IPR006696">
    <property type="entry name" value="DUF423"/>
</dbReference>
<dbReference type="PANTHER" id="PTHR43461">
    <property type="entry name" value="TRANSMEMBRANE PROTEIN 256"/>
    <property type="match status" value="1"/>
</dbReference>
<evidence type="ECO:0000256" key="6">
    <source>
        <dbReference type="SAM" id="Phobius"/>
    </source>
</evidence>
<evidence type="ECO:0000256" key="4">
    <source>
        <dbReference type="ARBA" id="ARBA00022989"/>
    </source>
</evidence>
<comment type="caution">
    <text evidence="8">The sequence shown here is derived from an EMBL/GenBank/DDBJ whole genome shotgun (WGS) entry which is preliminary data.</text>
</comment>
<evidence type="ECO:0000256" key="3">
    <source>
        <dbReference type="ARBA" id="ARBA00022692"/>
    </source>
</evidence>
<dbReference type="PANTHER" id="PTHR43461:SF1">
    <property type="entry name" value="TRANSMEMBRANE PROTEIN 256"/>
    <property type="match status" value="1"/>
</dbReference>
<keyword evidence="9" id="KW-1185">Reference proteome</keyword>